<dbReference type="Proteomes" id="UP000011996">
    <property type="component" value="Unassembled WGS sequence"/>
</dbReference>
<evidence type="ECO:0000313" key="1">
    <source>
        <dbReference type="EMBL" id="EMI28294.1"/>
    </source>
</evidence>
<reference evidence="1 2" key="1">
    <citation type="journal article" date="2013" name="Mar. Genomics">
        <title>Expression of sulfatases in Rhodopirellula baltica and the diversity of sulfatases in the genus Rhodopirellula.</title>
        <authorList>
            <person name="Wegner C.E."/>
            <person name="Richter-Heitmann T."/>
            <person name="Klindworth A."/>
            <person name="Klockow C."/>
            <person name="Richter M."/>
            <person name="Achstetter T."/>
            <person name="Glockner F.O."/>
            <person name="Harder J."/>
        </authorList>
    </citation>
    <scope>NUCLEOTIDE SEQUENCE [LARGE SCALE GENOMIC DNA]</scope>
    <source>
        <strain evidence="1 2">SH398</strain>
    </source>
</reference>
<name>M5SPY5_9BACT</name>
<proteinExistence type="predicted"/>
<dbReference type="AlphaFoldDB" id="M5SPY5"/>
<comment type="caution">
    <text evidence="1">The sequence shown here is derived from an EMBL/GenBank/DDBJ whole genome shotgun (WGS) entry which is preliminary data.</text>
</comment>
<dbReference type="EMBL" id="ANOF01000041">
    <property type="protein sequence ID" value="EMI28294.1"/>
    <property type="molecule type" value="Genomic_DNA"/>
</dbReference>
<dbReference type="PATRIC" id="fig|1263868.3.peg.1199"/>
<evidence type="ECO:0000313" key="2">
    <source>
        <dbReference type="Proteomes" id="UP000011996"/>
    </source>
</evidence>
<accession>M5SPY5</accession>
<protein>
    <submittedName>
        <fullName evidence="1">Uncharacterized protein</fullName>
    </submittedName>
</protein>
<organism evidence="1 2">
    <name type="scientific">Rhodopirellula europaea SH398</name>
    <dbReference type="NCBI Taxonomy" id="1263868"/>
    <lineage>
        <taxon>Bacteria</taxon>
        <taxon>Pseudomonadati</taxon>
        <taxon>Planctomycetota</taxon>
        <taxon>Planctomycetia</taxon>
        <taxon>Pirellulales</taxon>
        <taxon>Pirellulaceae</taxon>
        <taxon>Rhodopirellula</taxon>
    </lineage>
</organism>
<sequence>MTGLARQPSINKPAKQLAVKRLIRYLQEATNMILNLKIDQQRQRI</sequence>
<gene>
    <name evidence="1" type="ORF">RESH_01115</name>
</gene>